<evidence type="ECO:0000256" key="2">
    <source>
        <dbReference type="ARBA" id="ARBA00022801"/>
    </source>
</evidence>
<dbReference type="InterPro" id="IPR001940">
    <property type="entry name" value="Peptidase_S1C"/>
</dbReference>
<keyword evidence="2" id="KW-0378">Hydrolase</keyword>
<comment type="caution">
    <text evidence="7">The sequence shown here is derived from an EMBL/GenBank/DDBJ whole genome shotgun (WGS) entry which is preliminary data.</text>
</comment>
<keyword evidence="1" id="KW-0645">Protease</keyword>
<reference evidence="7" key="1">
    <citation type="submission" date="2022-06" db="EMBL/GenBank/DDBJ databases">
        <title>Aeoliella straminimaris, a novel planctomycete from sediments.</title>
        <authorList>
            <person name="Vitorino I.R."/>
            <person name="Lage O.M."/>
        </authorList>
    </citation>
    <scope>NUCLEOTIDE SEQUENCE</scope>
    <source>
        <strain evidence="7">ICT_H6.2</strain>
    </source>
</reference>
<dbReference type="AlphaFoldDB" id="A0A9X2FB18"/>
<keyword evidence="5" id="KW-0732">Signal</keyword>
<proteinExistence type="predicted"/>
<evidence type="ECO:0000256" key="3">
    <source>
        <dbReference type="ARBA" id="ARBA00022825"/>
    </source>
</evidence>
<dbReference type="GO" id="GO:0004252">
    <property type="term" value="F:serine-type endopeptidase activity"/>
    <property type="evidence" value="ECO:0007669"/>
    <property type="project" value="InterPro"/>
</dbReference>
<dbReference type="PANTHER" id="PTHR45980">
    <property type="match status" value="1"/>
</dbReference>
<dbReference type="Gene3D" id="2.40.10.10">
    <property type="entry name" value="Trypsin-like serine proteases"/>
    <property type="match status" value="2"/>
</dbReference>
<dbReference type="PRINTS" id="PR00834">
    <property type="entry name" value="PROTEASES2C"/>
</dbReference>
<dbReference type="InterPro" id="IPR009003">
    <property type="entry name" value="Peptidase_S1_PA"/>
</dbReference>
<evidence type="ECO:0000256" key="1">
    <source>
        <dbReference type="ARBA" id="ARBA00022670"/>
    </source>
</evidence>
<evidence type="ECO:0000313" key="8">
    <source>
        <dbReference type="Proteomes" id="UP001155241"/>
    </source>
</evidence>
<feature type="region of interest" description="Disordered" evidence="4">
    <location>
        <begin position="28"/>
        <end position="50"/>
    </location>
</feature>
<keyword evidence="8" id="KW-1185">Reference proteome</keyword>
<evidence type="ECO:0000256" key="5">
    <source>
        <dbReference type="SAM" id="SignalP"/>
    </source>
</evidence>
<dbReference type="Gene3D" id="3.20.190.20">
    <property type="match status" value="1"/>
</dbReference>
<dbReference type="SUPFAM" id="SSF50494">
    <property type="entry name" value="Trypsin-like serine proteases"/>
    <property type="match status" value="1"/>
</dbReference>
<sequence>MIRLIETLSMVMIVGLVNGWPAPASAQPPEIDLPDIDLPGAEPPPVTEPAAPVVDDAEESSGKVDIEAHVVKLNVTHRRPDFYQPWTKSSPQKSSGSGVVLSGGRILTNAHVIMHESQVLVQLREGGDQLPAHVVVSSPEMDLAIVELDDPTPLALLPGLELAENLPETKSRVSVYGYPTGGEDLSVTTGIVSRIEFTSYYFTGAGVRVQVDAALNPGNSGGPAIQNDKIIGLVFSKIQSAENIGYLIPTEEIVRFLDDVEDGTYNGKPLLLDEYQSGENSALREYLQIPSDTTGVVVTRLNPDIGDHPLQKHDVLTHIGPHDVDNQGFVEVRPGLRLRFLYYVPLLTEDGQVEVTILREGESQQAQIPVSTERQLLIPLLKDGYPEYFIYGPLVFTTPTQESIRALGPMYMTALAARQNPLILRMFDRPSEPDEQLVMIATRTFPHRIAQGYSNQPFSIVKHVNGTPVENLKHMAELLRDCKAEFVEFGIDGRGETMVFRRQELEEASEEILVDEGIRYRASESLRSVWKD</sequence>
<dbReference type="Pfam" id="PF17815">
    <property type="entry name" value="PDZ_3"/>
    <property type="match status" value="1"/>
</dbReference>
<evidence type="ECO:0000313" key="7">
    <source>
        <dbReference type="EMBL" id="MCO6045570.1"/>
    </source>
</evidence>
<keyword evidence="3" id="KW-0720">Serine protease</keyword>
<organism evidence="7 8">
    <name type="scientific">Aeoliella straminimaris</name>
    <dbReference type="NCBI Taxonomy" id="2954799"/>
    <lineage>
        <taxon>Bacteria</taxon>
        <taxon>Pseudomonadati</taxon>
        <taxon>Planctomycetota</taxon>
        <taxon>Planctomycetia</taxon>
        <taxon>Pirellulales</taxon>
        <taxon>Lacipirellulaceae</taxon>
        <taxon>Aeoliella</taxon>
    </lineage>
</organism>
<name>A0A9X2FB18_9BACT</name>
<evidence type="ECO:0000256" key="4">
    <source>
        <dbReference type="SAM" id="MobiDB-lite"/>
    </source>
</evidence>
<feature type="signal peptide" evidence="5">
    <location>
        <begin position="1"/>
        <end position="26"/>
    </location>
</feature>
<dbReference type="EMBL" id="JAMXLR010000058">
    <property type="protein sequence ID" value="MCO6045570.1"/>
    <property type="molecule type" value="Genomic_DNA"/>
</dbReference>
<gene>
    <name evidence="7" type="ORF">NG895_16785</name>
</gene>
<dbReference type="Proteomes" id="UP001155241">
    <property type="component" value="Unassembled WGS sequence"/>
</dbReference>
<dbReference type="InterPro" id="IPR041517">
    <property type="entry name" value="DEGP_PDZ"/>
</dbReference>
<dbReference type="Pfam" id="PF13365">
    <property type="entry name" value="Trypsin_2"/>
    <property type="match status" value="1"/>
</dbReference>
<dbReference type="InterPro" id="IPR046449">
    <property type="entry name" value="DEGP_PDZ_sf"/>
</dbReference>
<dbReference type="InterPro" id="IPR043504">
    <property type="entry name" value="Peptidase_S1_PA_chymotrypsin"/>
</dbReference>
<evidence type="ECO:0000259" key="6">
    <source>
        <dbReference type="Pfam" id="PF17815"/>
    </source>
</evidence>
<dbReference type="PANTHER" id="PTHR45980:SF9">
    <property type="entry name" value="PROTEASE DO-LIKE 10, MITOCHONDRIAL-RELATED"/>
    <property type="match status" value="1"/>
</dbReference>
<dbReference type="InterPro" id="IPR036034">
    <property type="entry name" value="PDZ_sf"/>
</dbReference>
<feature type="domain" description="Protease Do-like PDZ" evidence="6">
    <location>
        <begin position="383"/>
        <end position="524"/>
    </location>
</feature>
<dbReference type="Gene3D" id="2.30.42.10">
    <property type="match status" value="1"/>
</dbReference>
<protein>
    <submittedName>
        <fullName evidence="7">Trypsin-like peptidase domain-containing protein</fullName>
    </submittedName>
</protein>
<dbReference type="GO" id="GO:0006508">
    <property type="term" value="P:proteolysis"/>
    <property type="evidence" value="ECO:0007669"/>
    <property type="project" value="UniProtKB-KW"/>
</dbReference>
<feature type="chain" id="PRO_5040809325" evidence="5">
    <location>
        <begin position="27"/>
        <end position="532"/>
    </location>
</feature>
<accession>A0A9X2FB18</accession>
<dbReference type="RefSeq" id="WP_252853686.1">
    <property type="nucleotide sequence ID" value="NZ_JAMXLR010000058.1"/>
</dbReference>